<reference evidence="3" key="1">
    <citation type="submission" date="2020-02" db="EMBL/GenBank/DDBJ databases">
        <title>Flavobacterium sp. genome.</title>
        <authorList>
            <person name="Jung H.S."/>
            <person name="Baek J.H."/>
            <person name="Jeon C.O."/>
        </authorList>
    </citation>
    <scope>NUCLEOTIDE SEQUENCE</scope>
    <source>
        <strain evidence="3">SE-s28</strain>
    </source>
</reference>
<evidence type="ECO:0000313" key="4">
    <source>
        <dbReference type="Proteomes" id="UP000712080"/>
    </source>
</evidence>
<keyword evidence="4" id="KW-1185">Reference proteome</keyword>
<dbReference type="InterPro" id="IPR012338">
    <property type="entry name" value="Beta-lactam/transpept-like"/>
</dbReference>
<dbReference type="GO" id="GO:0016787">
    <property type="term" value="F:hydrolase activity"/>
    <property type="evidence" value="ECO:0007669"/>
    <property type="project" value="UniProtKB-KW"/>
</dbReference>
<dbReference type="SUPFAM" id="SSF56601">
    <property type="entry name" value="beta-lactamase/transpeptidase-like"/>
    <property type="match status" value="1"/>
</dbReference>
<keyword evidence="3" id="KW-0378">Hydrolase</keyword>
<feature type="domain" description="Beta-lactamase-related" evidence="2">
    <location>
        <begin position="248"/>
        <end position="524"/>
    </location>
</feature>
<organism evidence="3 4">
    <name type="scientific">Flavobacterium silvaticum</name>
    <dbReference type="NCBI Taxonomy" id="1852020"/>
    <lineage>
        <taxon>Bacteria</taxon>
        <taxon>Pseudomonadati</taxon>
        <taxon>Bacteroidota</taxon>
        <taxon>Flavobacteriia</taxon>
        <taxon>Flavobacteriales</taxon>
        <taxon>Flavobacteriaceae</taxon>
        <taxon>Flavobacterium</taxon>
    </lineage>
</organism>
<dbReference type="AlphaFoldDB" id="A0A972JHM7"/>
<dbReference type="Pfam" id="PF00144">
    <property type="entry name" value="Beta-lactamase"/>
    <property type="match status" value="1"/>
</dbReference>
<dbReference type="InterPro" id="IPR001466">
    <property type="entry name" value="Beta-lactam-related"/>
</dbReference>
<evidence type="ECO:0000256" key="1">
    <source>
        <dbReference type="SAM" id="SignalP"/>
    </source>
</evidence>
<dbReference type="PANTHER" id="PTHR43283:SF7">
    <property type="entry name" value="BETA-LACTAMASE-RELATED DOMAIN-CONTAINING PROTEIN"/>
    <property type="match status" value="1"/>
</dbReference>
<proteinExistence type="predicted"/>
<keyword evidence="1" id="KW-0732">Signal</keyword>
<dbReference type="Gene3D" id="3.40.710.10">
    <property type="entry name" value="DD-peptidase/beta-lactamase superfamily"/>
    <property type="match status" value="1"/>
</dbReference>
<dbReference type="EMBL" id="JAAMPU010000108">
    <property type="protein sequence ID" value="NMH29396.1"/>
    <property type="molecule type" value="Genomic_DNA"/>
</dbReference>
<evidence type="ECO:0000313" key="3">
    <source>
        <dbReference type="EMBL" id="NMH29396.1"/>
    </source>
</evidence>
<dbReference type="Proteomes" id="UP000712080">
    <property type="component" value="Unassembled WGS sequence"/>
</dbReference>
<feature type="chain" id="PRO_5038099271" evidence="1">
    <location>
        <begin position="19"/>
        <end position="549"/>
    </location>
</feature>
<comment type="caution">
    <text evidence="3">The sequence shown here is derived from an EMBL/GenBank/DDBJ whole genome shotgun (WGS) entry which is preliminary data.</text>
</comment>
<feature type="signal peptide" evidence="1">
    <location>
        <begin position="1"/>
        <end position="18"/>
    </location>
</feature>
<dbReference type="InterPro" id="IPR050789">
    <property type="entry name" value="Diverse_Enzym_Activities"/>
</dbReference>
<name>A0A972JHM7_9FLAO</name>
<gene>
    <name evidence="3" type="ORF">G6047_15260</name>
</gene>
<protein>
    <submittedName>
        <fullName evidence="3">Serine hydrolase</fullName>
    </submittedName>
</protein>
<dbReference type="RefSeq" id="WP_169528489.1">
    <property type="nucleotide sequence ID" value="NZ_JAAMPU010000108.1"/>
</dbReference>
<dbReference type="PANTHER" id="PTHR43283">
    <property type="entry name" value="BETA-LACTAMASE-RELATED"/>
    <property type="match status" value="1"/>
</dbReference>
<accession>A0A972JHM7</accession>
<sequence>MKIIKYMLMLLASNTVVSQIPDLVQTDGIFTPIHQNNIGKIVFLSRNIPLDSLSETDFLKTYDLNKQSNLNIRVFMDNSVINYQHRLAPNLSAEELNVSGNYQFSFFVDDKPIYSENIHYGCGLRKSTTTTFRVPFTDTNGGDWWSIYLFDRFKDNGGKKALTDGRHRFRVELRPYLKLGEKTIVGDLIAKGQLELVIKTPKITEKQLAIQPIPPASGFGISDEWYDKKKIRELNKKIISDEFRQITSIAVIKNDNLLIEEYFNGADRKTIHDTRSVGKSFTSILMGMAISDGFIKDENQTLGEFYDLKQFANYSDNKANIKLRDLLTMSSSFDGSDKKSDSPGNEENMYPTENWVKFALDLPLDATKVNGGQWDYFTAGVILLGDILDKSIPGGLEKYAQEKLFKPLGITKYQWEYTPQKVVNTAGGLKMGSLDFAKIGQLYQNKGSWKSKQLVPQNWIEKSLSRQLQIPDRDNEFYGFLFWNKTYKVYGKEYEVSYCAGNGGNKIFIFKDLPLTVVITATAYNRPYAHSQVDRMMTEFVLPAILNLR</sequence>
<evidence type="ECO:0000259" key="2">
    <source>
        <dbReference type="Pfam" id="PF00144"/>
    </source>
</evidence>